<dbReference type="OrthoDB" id="112254at2157"/>
<dbReference type="RefSeq" id="WP_176788194.1">
    <property type="nucleotide sequence ID" value="NZ_JABXWR010000001.1"/>
</dbReference>
<keyword evidence="1" id="KW-0812">Transmembrane</keyword>
<comment type="caution">
    <text evidence="2">The sequence shown here is derived from an EMBL/GenBank/DDBJ whole genome shotgun (WGS) entry which is preliminary data.</text>
</comment>
<protein>
    <recommendedName>
        <fullName evidence="4">PGF-CTERM sorting domain-containing protein</fullName>
    </recommendedName>
</protein>
<sequence length="173" mass="17939">MRTMALMILILACLPISVAAAGWVEISAVAGGENGTVIVRGTTNLAVENILQVEILSVSFTPTDKSDPGGFSGASGTVTVEEGSPYNIWTFTVKTPLPPDTYLVTVTHTESGTEAGGQFTITEETVSEITTPVTTAETTTAATTPETAPAQMPCSLVVAVFGIVVGAFLVRRM</sequence>
<dbReference type="EMBL" id="JABXWR010000001">
    <property type="protein sequence ID" value="NVO66509.1"/>
    <property type="molecule type" value="Genomic_DNA"/>
</dbReference>
<evidence type="ECO:0008006" key="4">
    <source>
        <dbReference type="Google" id="ProtNLM"/>
    </source>
</evidence>
<keyword evidence="1" id="KW-1133">Transmembrane helix</keyword>
<evidence type="ECO:0000313" key="2">
    <source>
        <dbReference type="EMBL" id="NVO66509.1"/>
    </source>
</evidence>
<evidence type="ECO:0000256" key="1">
    <source>
        <dbReference type="SAM" id="Phobius"/>
    </source>
</evidence>
<evidence type="ECO:0000313" key="3">
    <source>
        <dbReference type="Proteomes" id="UP000570823"/>
    </source>
</evidence>
<organism evidence="2 3">
    <name type="scientific">Methanofollis tationis</name>
    <dbReference type="NCBI Taxonomy" id="81417"/>
    <lineage>
        <taxon>Archaea</taxon>
        <taxon>Methanobacteriati</taxon>
        <taxon>Methanobacteriota</taxon>
        <taxon>Stenosarchaea group</taxon>
        <taxon>Methanomicrobia</taxon>
        <taxon>Methanomicrobiales</taxon>
        <taxon>Methanomicrobiaceae</taxon>
        <taxon>Methanofollis</taxon>
    </lineage>
</organism>
<keyword evidence="1" id="KW-0472">Membrane</keyword>
<dbReference type="Proteomes" id="UP000570823">
    <property type="component" value="Unassembled WGS sequence"/>
</dbReference>
<accession>A0A7K4HMT5</accession>
<reference evidence="2 3" key="1">
    <citation type="submission" date="2020-06" db="EMBL/GenBank/DDBJ databases">
        <title>Methanofollis fontis sp. nov., a methanogen isolated from marine sediments near a cold seep at Four-Way Closure Ridge offshore southwestern Taiwan.</title>
        <authorList>
            <person name="Chen S.-C."/>
            <person name="Teng N.-H."/>
            <person name="Lin Y.-S."/>
            <person name="Lai M.-C."/>
            <person name="Chen H.-H."/>
            <person name="Wang C.-C."/>
        </authorList>
    </citation>
    <scope>NUCLEOTIDE SEQUENCE [LARGE SCALE GENOMIC DNA]</scope>
    <source>
        <strain evidence="2 3">DSM 2702</strain>
    </source>
</reference>
<proteinExistence type="predicted"/>
<feature type="transmembrane region" description="Helical" evidence="1">
    <location>
        <begin position="150"/>
        <end position="170"/>
    </location>
</feature>
<keyword evidence="3" id="KW-1185">Reference proteome</keyword>
<dbReference type="AlphaFoldDB" id="A0A7K4HMT5"/>
<name>A0A7K4HMT5_9EURY</name>
<gene>
    <name evidence="2" type="ORF">HWN36_04095</name>
</gene>